<protein>
    <submittedName>
        <fullName evidence="2">Uncharacterized protein</fullName>
    </submittedName>
</protein>
<dbReference type="Pfam" id="PF03683">
    <property type="entry name" value="UPF0175"/>
    <property type="match status" value="1"/>
</dbReference>
<dbReference type="RefSeq" id="WP_119817864.1">
    <property type="nucleotide sequence ID" value="NZ_CP025066.1"/>
</dbReference>
<dbReference type="EMBL" id="CP025066">
    <property type="protein sequence ID" value="AUX09378.1"/>
    <property type="molecule type" value="Genomic_DNA"/>
</dbReference>
<dbReference type="GeneID" id="37878105"/>
<dbReference type="Proteomes" id="UP000263012">
    <property type="component" value="Chromosome"/>
</dbReference>
<gene>
    <name evidence="2" type="ORF">AArcSl_1750</name>
</gene>
<dbReference type="PANTHER" id="PTHR37525:SF1">
    <property type="entry name" value="UPF0175 PROTEIN SSL1255"/>
    <property type="match status" value="1"/>
</dbReference>
<proteinExistence type="inferred from homology"/>
<organism evidence="2 3">
    <name type="scientific">Halalkaliarchaeum desulfuricum</name>
    <dbReference type="NCBI Taxonomy" id="2055893"/>
    <lineage>
        <taxon>Archaea</taxon>
        <taxon>Methanobacteriati</taxon>
        <taxon>Methanobacteriota</taxon>
        <taxon>Stenosarchaea group</taxon>
        <taxon>Halobacteria</taxon>
        <taxon>Halobacteriales</taxon>
        <taxon>Haloferacaceae</taxon>
        <taxon>Halalkaliarchaeum</taxon>
    </lineage>
</organism>
<reference evidence="3" key="1">
    <citation type="submission" date="2017-11" db="EMBL/GenBank/DDBJ databases">
        <title>Phenotypic and genomic properties of facultatively anaerobic sulfur-reducing natronoarchaea from hypersaline soda lakes.</title>
        <authorList>
            <person name="Sorokin D.Y."/>
            <person name="Kublanov I.V."/>
            <person name="Roman P."/>
            <person name="Sinninghe Damste J.S."/>
            <person name="Golyshin P.N."/>
            <person name="Rojo D."/>
            <person name="Ciordia S."/>
            <person name="Mena M.D.C."/>
            <person name="Ferrer M."/>
            <person name="Messina E."/>
            <person name="Smedile F."/>
            <person name="La Spada G."/>
            <person name="La Cono V."/>
            <person name="Yakimov M.M."/>
        </authorList>
    </citation>
    <scope>NUCLEOTIDE SEQUENCE [LARGE SCALE GENOMIC DNA]</scope>
    <source>
        <strain evidence="3">AArc-Sl</strain>
    </source>
</reference>
<dbReference type="OrthoDB" id="265582at2157"/>
<sequence>MTTFANDIETIAAIGGYEDTDDVLEEAIRELLRRRPELRTSLAIEKYRTGAVSLNRAAELAGMSTESFKDELADRGISRTAGFLDADDRKRELDEFGG</sequence>
<name>A0A343TJV6_9EURY</name>
<evidence type="ECO:0000313" key="3">
    <source>
        <dbReference type="Proteomes" id="UP000263012"/>
    </source>
</evidence>
<dbReference type="KEGG" id="hdf:AArcSl_1750"/>
<accession>A0A343TJV6</accession>
<dbReference type="InterPro" id="IPR052264">
    <property type="entry name" value="UPF0175_domain"/>
</dbReference>
<dbReference type="PANTHER" id="PTHR37525">
    <property type="entry name" value="UPF0175 PROTEIN SSL1255"/>
    <property type="match status" value="1"/>
</dbReference>
<dbReference type="InterPro" id="IPR005368">
    <property type="entry name" value="UPF0175"/>
</dbReference>
<evidence type="ECO:0000313" key="2">
    <source>
        <dbReference type="EMBL" id="AUX09378.1"/>
    </source>
</evidence>
<dbReference type="AlphaFoldDB" id="A0A343TJV6"/>
<comment type="similarity">
    <text evidence="1">Belongs to the UPF0175 family.</text>
</comment>
<evidence type="ECO:0000256" key="1">
    <source>
        <dbReference type="ARBA" id="ARBA00005651"/>
    </source>
</evidence>
<keyword evidence="3" id="KW-1185">Reference proteome</keyword>